<keyword evidence="3" id="KW-0732">Signal</keyword>
<gene>
    <name evidence="4" type="ORF">A4U43_C06F16160</name>
</gene>
<sequence>MRKTLLGTKLLLFLMSYPLHSIEDEKNSLGNKVAVISDELSTERDRVLRISADFDTFRKRTKRDRLSKRIVLVLFIHICAKLPISQQICFSIRFGGEGTRYLALKMQCNMSVMFNQPCIIC</sequence>
<keyword evidence="2" id="KW-0143">Chaperone</keyword>
<reference evidence="5" key="1">
    <citation type="journal article" date="2017" name="Nat. Commun.">
        <title>The asparagus genome sheds light on the origin and evolution of a young Y chromosome.</title>
        <authorList>
            <person name="Harkess A."/>
            <person name="Zhou J."/>
            <person name="Xu C."/>
            <person name="Bowers J.E."/>
            <person name="Van der Hulst R."/>
            <person name="Ayyampalayam S."/>
            <person name="Mercati F."/>
            <person name="Riccardi P."/>
            <person name="McKain M.R."/>
            <person name="Kakrana A."/>
            <person name="Tang H."/>
            <person name="Ray J."/>
            <person name="Groenendijk J."/>
            <person name="Arikit S."/>
            <person name="Mathioni S.M."/>
            <person name="Nakano M."/>
            <person name="Shan H."/>
            <person name="Telgmann-Rauber A."/>
            <person name="Kanno A."/>
            <person name="Yue Z."/>
            <person name="Chen H."/>
            <person name="Li W."/>
            <person name="Chen Y."/>
            <person name="Xu X."/>
            <person name="Zhang Y."/>
            <person name="Luo S."/>
            <person name="Chen H."/>
            <person name="Gao J."/>
            <person name="Mao Z."/>
            <person name="Pires J.C."/>
            <person name="Luo M."/>
            <person name="Kudrna D."/>
            <person name="Wing R.A."/>
            <person name="Meyers B.C."/>
            <person name="Yi K."/>
            <person name="Kong H."/>
            <person name="Lavrijsen P."/>
            <person name="Sunseri F."/>
            <person name="Falavigna A."/>
            <person name="Ye Y."/>
            <person name="Leebens-Mack J.H."/>
            <person name="Chen G."/>
        </authorList>
    </citation>
    <scope>NUCLEOTIDE SEQUENCE [LARGE SCALE GENOMIC DNA]</scope>
    <source>
        <strain evidence="5">cv. DH0086</strain>
    </source>
</reference>
<keyword evidence="5" id="KW-1185">Reference proteome</keyword>
<dbReference type="Gramene" id="ONK67132">
    <property type="protein sequence ID" value="ONK67132"/>
    <property type="gene ID" value="A4U43_C06F16160"/>
</dbReference>
<evidence type="ECO:0008006" key="6">
    <source>
        <dbReference type="Google" id="ProtNLM"/>
    </source>
</evidence>
<name>A0A5P1EMA4_ASPOF</name>
<accession>A0A5P1EMA4</accession>
<evidence type="ECO:0000313" key="4">
    <source>
        <dbReference type="EMBL" id="ONK67132.1"/>
    </source>
</evidence>
<proteinExistence type="inferred from homology"/>
<evidence type="ECO:0000256" key="2">
    <source>
        <dbReference type="ARBA" id="ARBA00023186"/>
    </source>
</evidence>
<organism evidence="4 5">
    <name type="scientific">Asparagus officinalis</name>
    <name type="common">Garden asparagus</name>
    <dbReference type="NCBI Taxonomy" id="4686"/>
    <lineage>
        <taxon>Eukaryota</taxon>
        <taxon>Viridiplantae</taxon>
        <taxon>Streptophyta</taxon>
        <taxon>Embryophyta</taxon>
        <taxon>Tracheophyta</taxon>
        <taxon>Spermatophyta</taxon>
        <taxon>Magnoliopsida</taxon>
        <taxon>Liliopsida</taxon>
        <taxon>Asparagales</taxon>
        <taxon>Asparagaceae</taxon>
        <taxon>Asparagoideae</taxon>
        <taxon>Asparagus</taxon>
    </lineage>
</organism>
<protein>
    <recommendedName>
        <fullName evidence="6">t-SNARE coiled-coil homology domain-containing protein</fullName>
    </recommendedName>
</protein>
<feature type="signal peptide" evidence="3">
    <location>
        <begin position="1"/>
        <end position="21"/>
    </location>
</feature>
<evidence type="ECO:0000256" key="1">
    <source>
        <dbReference type="ARBA" id="ARBA00009054"/>
    </source>
</evidence>
<dbReference type="EMBL" id="CM007386">
    <property type="protein sequence ID" value="ONK67132.1"/>
    <property type="molecule type" value="Genomic_DNA"/>
</dbReference>
<dbReference type="SUPFAM" id="SSF58014">
    <property type="entry name" value="Coiled-coil domain of nucleotide exchange factor GrpE"/>
    <property type="match status" value="1"/>
</dbReference>
<dbReference type="InterPro" id="IPR013805">
    <property type="entry name" value="GrpE_CC"/>
</dbReference>
<comment type="similarity">
    <text evidence="1">Belongs to the GrpE family.</text>
</comment>
<dbReference type="AlphaFoldDB" id="A0A5P1EMA4"/>
<dbReference type="Proteomes" id="UP000243459">
    <property type="component" value="Chromosome 6"/>
</dbReference>
<feature type="chain" id="PRO_5024399490" description="t-SNARE coiled-coil homology domain-containing protein" evidence="3">
    <location>
        <begin position="22"/>
        <end position="121"/>
    </location>
</feature>
<dbReference type="Gene3D" id="3.90.20.20">
    <property type="match status" value="1"/>
</dbReference>
<evidence type="ECO:0000256" key="3">
    <source>
        <dbReference type="SAM" id="SignalP"/>
    </source>
</evidence>
<evidence type="ECO:0000313" key="5">
    <source>
        <dbReference type="Proteomes" id="UP000243459"/>
    </source>
</evidence>